<feature type="compositionally biased region" description="Polar residues" evidence="1">
    <location>
        <begin position="712"/>
        <end position="723"/>
    </location>
</feature>
<feature type="compositionally biased region" description="Polar residues" evidence="1">
    <location>
        <begin position="218"/>
        <end position="233"/>
    </location>
</feature>
<feature type="compositionally biased region" description="Basic and acidic residues" evidence="1">
    <location>
        <begin position="69"/>
        <end position="93"/>
    </location>
</feature>
<feature type="region of interest" description="Disordered" evidence="1">
    <location>
        <begin position="739"/>
        <end position="834"/>
    </location>
</feature>
<dbReference type="SUPFAM" id="SSF54001">
    <property type="entry name" value="Cysteine proteinases"/>
    <property type="match status" value="1"/>
</dbReference>
<accession>A0A0F4GZ81</accession>
<feature type="compositionally biased region" description="Low complexity" evidence="1">
    <location>
        <begin position="128"/>
        <end position="147"/>
    </location>
</feature>
<proteinExistence type="predicted"/>
<feature type="compositionally biased region" description="Basic residues" evidence="1">
    <location>
        <begin position="117"/>
        <end position="127"/>
    </location>
</feature>
<feature type="compositionally biased region" description="Low complexity" evidence="1">
    <location>
        <begin position="274"/>
        <end position="291"/>
    </location>
</feature>
<dbReference type="AlphaFoldDB" id="A0A0F4GZ81"/>
<reference evidence="2 3" key="1">
    <citation type="submission" date="2015-03" db="EMBL/GenBank/DDBJ databases">
        <title>RNA-seq based gene annotation and comparative genomics of four Zymoseptoria species reveal species-specific pathogenicity related genes and transposable element activity.</title>
        <authorList>
            <person name="Grandaubert J."/>
            <person name="Bhattacharyya A."/>
            <person name="Stukenbrock E.H."/>
        </authorList>
    </citation>
    <scope>NUCLEOTIDE SEQUENCE [LARGE SCALE GENOMIC DNA]</scope>
    <source>
        <strain evidence="2 3">Zb18110</strain>
    </source>
</reference>
<protein>
    <recommendedName>
        <fullName evidence="4">Ubiquitin-like protease family profile domain-containing protein</fullName>
    </recommendedName>
</protein>
<feature type="region of interest" description="Disordered" evidence="1">
    <location>
        <begin position="852"/>
        <end position="1042"/>
    </location>
</feature>
<feature type="compositionally biased region" description="Acidic residues" evidence="1">
    <location>
        <begin position="170"/>
        <end position="184"/>
    </location>
</feature>
<dbReference type="EMBL" id="LAFY01000281">
    <property type="protein sequence ID" value="KJY01501.1"/>
    <property type="molecule type" value="Genomic_DNA"/>
</dbReference>
<feature type="compositionally biased region" description="Acidic residues" evidence="1">
    <location>
        <begin position="975"/>
        <end position="988"/>
    </location>
</feature>
<feature type="compositionally biased region" description="Polar residues" evidence="1">
    <location>
        <begin position="758"/>
        <end position="785"/>
    </location>
</feature>
<feature type="compositionally biased region" description="Low complexity" evidence="1">
    <location>
        <begin position="195"/>
        <end position="211"/>
    </location>
</feature>
<comment type="caution">
    <text evidence="2">The sequence shown here is derived from an EMBL/GenBank/DDBJ whole genome shotgun (WGS) entry which is preliminary data.</text>
</comment>
<feature type="region of interest" description="Disordered" evidence="1">
    <location>
        <begin position="1"/>
        <end position="335"/>
    </location>
</feature>
<dbReference type="InterPro" id="IPR038765">
    <property type="entry name" value="Papain-like_cys_pep_sf"/>
</dbReference>
<gene>
    <name evidence="2" type="ORF">TI39_contig289g00039</name>
</gene>
<evidence type="ECO:0000313" key="3">
    <source>
        <dbReference type="Proteomes" id="UP000033647"/>
    </source>
</evidence>
<organism evidence="2 3">
    <name type="scientific">Zymoseptoria brevis</name>
    <dbReference type="NCBI Taxonomy" id="1047168"/>
    <lineage>
        <taxon>Eukaryota</taxon>
        <taxon>Fungi</taxon>
        <taxon>Dikarya</taxon>
        <taxon>Ascomycota</taxon>
        <taxon>Pezizomycotina</taxon>
        <taxon>Dothideomycetes</taxon>
        <taxon>Dothideomycetidae</taxon>
        <taxon>Mycosphaerellales</taxon>
        <taxon>Mycosphaerellaceae</taxon>
        <taxon>Zymoseptoria</taxon>
    </lineage>
</organism>
<feature type="compositionally biased region" description="Polar residues" evidence="1">
    <location>
        <begin position="256"/>
        <end position="265"/>
    </location>
</feature>
<sequence length="1042" mass="111558">MAPKKDDGKKKQADGKKKPDDGKKKQADGKNKPELSSLKTNRKTRSQVRNGASPVFHHFPEIAQTQIKNWEDKGIRPETKRAPDGNDADEGRPNKRPKPNAGPEKEHVAKTPTTKKPVPKKPPKKGVTKTTTKGTTKVTKVTKGTTKGPRKGPAKGSRGKPPKTGRENGGAEDEDSPGDGEGPNDAEHDAPSASPEQTTTAPQPNTTTPSTGPVSAVDQPQNASSDTAPTTSIAKVPGSKPIPEEVTTPTSTTKTAGESSGSSKPARTPGASDNAASGGVDSNGGVSNSNGKIPLEGNGNISNGAIKAQKPSTKGKEPAQDQAPAPSSGDPCDDFARRLQDWHDQAQRNPSSIAAVDPARWRERLRDETVMRAIYAVTEAISVNGSGVQFALARFDMFMNNSGNEQLMGTANGMVRAGNTALIPFTEERYNKKNPKIEEHHTTLFVVQPVVDAQGNFTLRHYDSADMYDRNQLAVFAGRARSNLIAFGWDRYRTNIPDGGASPQPTIQQLDGWECGIHTVVNAWAIALGLTITCTGLKPVNNRQFLQRGIELINLAVEGHLDSKTIEAFLRCYKLVAVDAQVPIARHFDAAVPLPNVDVLDDRIQRIRLEAELAILRQTDPSIAQLDALLRASDLRPGDALQYTAEFLVQAWRFATAANVPAASSPVRPNVNRSPGTLNTADRDLIQAAGISPGTFLTGRALAREQERQRNPELTSPTPQGVDTGTGGMMQVVAEASEATTVARVAQEDPESLATDGRPTSANVATQARPQDQQPQETQVENQADQSEDLKVSDDDDGVASDLFENGTMDTDIEDGPPSATLPTTPTGHHGGIVLPTPPRATILLDNGELCGDQDLSPAFPRPTPPPPQQSAPPAAVMVSPTTDQNPLIGQEKDGEDALAPLDHTGLSPSADEDDVGDDTTFIEQGDQTMGEEELAADQERDAASDDEDEMDADETLLEGELSYTEQHHQNEVNEDREDDEEDEEEVEGGMGGGFNTSAPAPMYRLPPLSRSGQPVAPPPAPAEPRTESEEAWDMFETMRKN</sequence>
<dbReference type="STRING" id="1047168.A0A0F4GZ81"/>
<dbReference type="Proteomes" id="UP000033647">
    <property type="component" value="Unassembled WGS sequence"/>
</dbReference>
<dbReference type="OrthoDB" id="3649753at2759"/>
<evidence type="ECO:0008006" key="4">
    <source>
        <dbReference type="Google" id="ProtNLM"/>
    </source>
</evidence>
<feature type="region of interest" description="Disordered" evidence="1">
    <location>
        <begin position="706"/>
        <end position="727"/>
    </location>
</feature>
<feature type="compositionally biased region" description="Basic and acidic residues" evidence="1">
    <location>
        <begin position="1"/>
        <end position="33"/>
    </location>
</feature>
<feature type="compositionally biased region" description="Acidic residues" evidence="1">
    <location>
        <begin position="945"/>
        <end position="958"/>
    </location>
</feature>
<evidence type="ECO:0000256" key="1">
    <source>
        <dbReference type="SAM" id="MobiDB-lite"/>
    </source>
</evidence>
<feature type="compositionally biased region" description="Pro residues" evidence="1">
    <location>
        <begin position="860"/>
        <end position="871"/>
    </location>
</feature>
<feature type="compositionally biased region" description="Basic residues" evidence="1">
    <location>
        <begin position="148"/>
        <end position="163"/>
    </location>
</feature>
<evidence type="ECO:0000313" key="2">
    <source>
        <dbReference type="EMBL" id="KJY01501.1"/>
    </source>
</evidence>
<keyword evidence="3" id="KW-1185">Reference proteome</keyword>
<name>A0A0F4GZ81_9PEZI</name>